<proteinExistence type="predicted"/>
<organism evidence="1 2">
    <name type="scientific">Chryseobacterium pyrolae</name>
    <dbReference type="NCBI Taxonomy" id="2987481"/>
    <lineage>
        <taxon>Bacteria</taxon>
        <taxon>Pseudomonadati</taxon>
        <taxon>Bacteroidota</taxon>
        <taxon>Flavobacteriia</taxon>
        <taxon>Flavobacteriales</taxon>
        <taxon>Weeksellaceae</taxon>
        <taxon>Chryseobacterium group</taxon>
        <taxon>Chryseobacterium</taxon>
    </lineage>
</organism>
<comment type="caution">
    <text evidence="1">The sequence shown here is derived from an EMBL/GenBank/DDBJ whole genome shotgun (WGS) entry which is preliminary data.</text>
</comment>
<gene>
    <name evidence="1" type="ORF">NZD88_20750</name>
</gene>
<dbReference type="EMBL" id="JANZQH010000015">
    <property type="protein sequence ID" value="MCT2409992.1"/>
    <property type="molecule type" value="Genomic_DNA"/>
</dbReference>
<accession>A0ABT2IMT6</accession>
<reference evidence="1" key="1">
    <citation type="submission" date="2022-08" db="EMBL/GenBank/DDBJ databases">
        <title>Chryseobacterium antibioticum,isolated from the rhizosphere soil of Pyrola in Tibet.</title>
        <authorList>
            <person name="Kan Y."/>
        </authorList>
    </citation>
    <scope>NUCLEOTIDE SEQUENCE</scope>
    <source>
        <strain evidence="1">Pc2-12</strain>
    </source>
</reference>
<evidence type="ECO:0000313" key="1">
    <source>
        <dbReference type="EMBL" id="MCT2409992.1"/>
    </source>
</evidence>
<keyword evidence="2" id="KW-1185">Reference proteome</keyword>
<name>A0ABT2IMT6_9FLAO</name>
<dbReference type="RefSeq" id="WP_259831686.1">
    <property type="nucleotide sequence ID" value="NZ_JANZQH010000015.1"/>
</dbReference>
<protein>
    <submittedName>
        <fullName evidence="1">Uncharacterized protein</fullName>
    </submittedName>
</protein>
<sequence length="268" mass="32230">MKKIFFLSVFLLSFFPYSQSVKRLKDLSIVGQEKRQVFYEWNDWRPKPTYFLGVQTNFAYGQIWGMWAPSRNRDYKNGPDIRPLTPIGKQAQRQVQMDMMDDRTNKLLNHTNSWKEQENNEFLNYTNLTTISDPLYLVYYKPNLNSLEGFNINSPFYVDWGFSKEKPFKEAQQYGMIAHYREMILELKDKYSIAKKVDVSRGKRLLMYHDVFLEWRRMKQRLKDLESTFYLQDISKADLMKWKQSQIPNYTRSDAEIFQEALNQANIY</sequence>
<evidence type="ECO:0000313" key="2">
    <source>
        <dbReference type="Proteomes" id="UP001142057"/>
    </source>
</evidence>
<dbReference type="Proteomes" id="UP001142057">
    <property type="component" value="Unassembled WGS sequence"/>
</dbReference>